<keyword evidence="6 7" id="KW-0413">Isomerase</keyword>
<dbReference type="PANTHER" id="PTHR21139:SF42">
    <property type="entry name" value="TRIOSEPHOSPHATE ISOMERASE"/>
    <property type="match status" value="1"/>
</dbReference>
<name>A0ABV8V552_9GAMM</name>
<keyword evidence="3 7" id="KW-0312">Gluconeogenesis</keyword>
<comment type="subunit">
    <text evidence="7 8">Homodimer.</text>
</comment>
<feature type="binding site" evidence="7">
    <location>
        <begin position="230"/>
        <end position="231"/>
    </location>
    <ligand>
        <name>substrate</name>
    </ligand>
</feature>
<dbReference type="InterPro" id="IPR035990">
    <property type="entry name" value="TIM_sf"/>
</dbReference>
<gene>
    <name evidence="7 9" type="primary">tpiA</name>
    <name evidence="9" type="ORF">ACFOX3_09860</name>
</gene>
<keyword evidence="5 7" id="KW-0324">Glycolysis</keyword>
<evidence type="ECO:0000256" key="1">
    <source>
        <dbReference type="ARBA" id="ARBA00004939"/>
    </source>
</evidence>
<dbReference type="PROSITE" id="PS00171">
    <property type="entry name" value="TIM_1"/>
    <property type="match status" value="1"/>
</dbReference>
<dbReference type="Gene3D" id="3.20.20.70">
    <property type="entry name" value="Aldolase class I"/>
    <property type="match status" value="1"/>
</dbReference>
<sequence>MRRQLVMGNWKMNGSRAANEQLVSTFLSLWQSVEGLEVAFAPPAVYLPQVAALLASSKVVLAAQDVSAHVDAGAFTGELSGAMLVDIGCQYAIVGHSERRAYHGESDQQVAAKALACLAIGLTPVICVGESLAQRESDETLAVIGSQLDAVLNVLEPAQLKNIVIAYEPVWAIGTGKTASPEQAQAVHHFIRARLGEQGAVVRLLYGGSVKASNAEELFAQADIDGALVGGAALHAEEFFQICQAAF</sequence>
<evidence type="ECO:0000256" key="7">
    <source>
        <dbReference type="HAMAP-Rule" id="MF_00147"/>
    </source>
</evidence>
<comment type="caution">
    <text evidence="9">The sequence shown here is derived from an EMBL/GenBank/DDBJ whole genome shotgun (WGS) entry which is preliminary data.</text>
</comment>
<dbReference type="GO" id="GO:0004807">
    <property type="term" value="F:triose-phosphate isomerase activity"/>
    <property type="evidence" value="ECO:0007669"/>
    <property type="project" value="UniProtKB-EC"/>
</dbReference>
<comment type="subcellular location">
    <subcellularLocation>
        <location evidence="7 8">Cytoplasm</location>
    </subcellularLocation>
</comment>
<comment type="pathway">
    <text evidence="7 8">Carbohydrate biosynthesis; gluconeogenesis.</text>
</comment>
<feature type="binding site" evidence="7">
    <location>
        <position position="174"/>
    </location>
    <ligand>
        <name>substrate</name>
    </ligand>
</feature>
<dbReference type="NCBIfam" id="TIGR00419">
    <property type="entry name" value="tim"/>
    <property type="match status" value="1"/>
</dbReference>
<feature type="active site" description="Electrophile" evidence="7">
    <location>
        <position position="96"/>
    </location>
</feature>
<dbReference type="CDD" id="cd00311">
    <property type="entry name" value="TIM"/>
    <property type="match status" value="1"/>
</dbReference>
<dbReference type="EMBL" id="JBHSCX010000007">
    <property type="protein sequence ID" value="MFC4362609.1"/>
    <property type="molecule type" value="Genomic_DNA"/>
</dbReference>
<feature type="active site" description="Proton acceptor" evidence="7">
    <location>
        <position position="168"/>
    </location>
</feature>
<evidence type="ECO:0000313" key="9">
    <source>
        <dbReference type="EMBL" id="MFC4362609.1"/>
    </source>
</evidence>
<dbReference type="InterPro" id="IPR013785">
    <property type="entry name" value="Aldolase_TIM"/>
</dbReference>
<feature type="binding site" evidence="7">
    <location>
        <position position="209"/>
    </location>
    <ligand>
        <name>substrate</name>
    </ligand>
</feature>
<comment type="similarity">
    <text evidence="2 7 8">Belongs to the triosephosphate isomerase family.</text>
</comment>
<feature type="binding site" evidence="7">
    <location>
        <begin position="9"/>
        <end position="11"/>
    </location>
    <ligand>
        <name>substrate</name>
    </ligand>
</feature>
<comment type="pathway">
    <text evidence="1">Carbohydrate metabolism; erythritol degradation.</text>
</comment>
<dbReference type="PROSITE" id="PS51440">
    <property type="entry name" value="TIM_2"/>
    <property type="match status" value="1"/>
</dbReference>
<organism evidence="9 10">
    <name type="scientific">Simiduia curdlanivorans</name>
    <dbReference type="NCBI Taxonomy" id="1492769"/>
    <lineage>
        <taxon>Bacteria</taxon>
        <taxon>Pseudomonadati</taxon>
        <taxon>Pseudomonadota</taxon>
        <taxon>Gammaproteobacteria</taxon>
        <taxon>Cellvibrionales</taxon>
        <taxon>Cellvibrionaceae</taxon>
        <taxon>Simiduia</taxon>
    </lineage>
</organism>
<proteinExistence type="inferred from homology"/>
<evidence type="ECO:0000256" key="5">
    <source>
        <dbReference type="ARBA" id="ARBA00023152"/>
    </source>
</evidence>
<evidence type="ECO:0000256" key="4">
    <source>
        <dbReference type="ARBA" id="ARBA00022490"/>
    </source>
</evidence>
<evidence type="ECO:0000256" key="2">
    <source>
        <dbReference type="ARBA" id="ARBA00007422"/>
    </source>
</evidence>
<protein>
    <recommendedName>
        <fullName evidence="7 8">Triosephosphate isomerase</fullName>
        <shortName evidence="7">TIM</shortName>
        <shortName evidence="7">TPI</shortName>
        <ecNumber evidence="7 8">5.3.1.1</ecNumber>
    </recommendedName>
    <alternativeName>
        <fullName evidence="7">Triose-phosphate isomerase</fullName>
    </alternativeName>
</protein>
<evidence type="ECO:0000256" key="8">
    <source>
        <dbReference type="RuleBase" id="RU363013"/>
    </source>
</evidence>
<evidence type="ECO:0000256" key="3">
    <source>
        <dbReference type="ARBA" id="ARBA00022432"/>
    </source>
</evidence>
<accession>A0ABV8V552</accession>
<dbReference type="Pfam" id="PF00121">
    <property type="entry name" value="TIM"/>
    <property type="match status" value="1"/>
</dbReference>
<dbReference type="SUPFAM" id="SSF51351">
    <property type="entry name" value="Triosephosphate isomerase (TIM)"/>
    <property type="match status" value="1"/>
</dbReference>
<comment type="catalytic activity">
    <reaction evidence="7 8">
        <text>D-glyceraldehyde 3-phosphate = dihydroxyacetone phosphate</text>
        <dbReference type="Rhea" id="RHEA:18585"/>
        <dbReference type="ChEBI" id="CHEBI:57642"/>
        <dbReference type="ChEBI" id="CHEBI:59776"/>
        <dbReference type="EC" id="5.3.1.1"/>
    </reaction>
</comment>
<dbReference type="InterPro" id="IPR022896">
    <property type="entry name" value="TrioseP_Isoase_bac/euk"/>
</dbReference>
<dbReference type="PANTHER" id="PTHR21139">
    <property type="entry name" value="TRIOSEPHOSPHATE ISOMERASE"/>
    <property type="match status" value="1"/>
</dbReference>
<evidence type="ECO:0000256" key="6">
    <source>
        <dbReference type="ARBA" id="ARBA00023235"/>
    </source>
</evidence>
<dbReference type="InterPro" id="IPR020861">
    <property type="entry name" value="Triosephosphate_isomerase_AS"/>
</dbReference>
<dbReference type="RefSeq" id="WP_290265481.1">
    <property type="nucleotide sequence ID" value="NZ_JAUFQG010000006.1"/>
</dbReference>
<comment type="function">
    <text evidence="7">Involved in the gluconeogenesis. Catalyzes stereospecifically the conversion of dihydroxyacetone phosphate (DHAP) to D-glyceraldehyde-3-phosphate (G3P).</text>
</comment>
<keyword evidence="10" id="KW-1185">Reference proteome</keyword>
<dbReference type="InterPro" id="IPR000652">
    <property type="entry name" value="Triosephosphate_isomerase"/>
</dbReference>
<reference evidence="10" key="1">
    <citation type="journal article" date="2019" name="Int. J. Syst. Evol. Microbiol.">
        <title>The Global Catalogue of Microorganisms (GCM) 10K type strain sequencing project: providing services to taxonomists for standard genome sequencing and annotation.</title>
        <authorList>
            <consortium name="The Broad Institute Genomics Platform"/>
            <consortium name="The Broad Institute Genome Sequencing Center for Infectious Disease"/>
            <person name="Wu L."/>
            <person name="Ma J."/>
        </authorList>
    </citation>
    <scope>NUCLEOTIDE SEQUENCE [LARGE SCALE GENOMIC DNA]</scope>
    <source>
        <strain evidence="10">CECT 8570</strain>
    </source>
</reference>
<keyword evidence="4 7" id="KW-0963">Cytoplasm</keyword>
<comment type="pathway">
    <text evidence="7 8">Carbohydrate degradation; glycolysis; D-glyceraldehyde 3-phosphate from glycerone phosphate: step 1/1.</text>
</comment>
<evidence type="ECO:0000313" key="10">
    <source>
        <dbReference type="Proteomes" id="UP001595840"/>
    </source>
</evidence>
<dbReference type="Proteomes" id="UP001595840">
    <property type="component" value="Unassembled WGS sequence"/>
</dbReference>
<dbReference type="EC" id="5.3.1.1" evidence="7 8"/>
<dbReference type="HAMAP" id="MF_00147_B">
    <property type="entry name" value="TIM_B"/>
    <property type="match status" value="1"/>
</dbReference>